<dbReference type="PROSITE" id="PS00061">
    <property type="entry name" value="ADH_SHORT"/>
    <property type="match status" value="1"/>
</dbReference>
<dbReference type="InterPro" id="IPR036291">
    <property type="entry name" value="NAD(P)-bd_dom_sf"/>
</dbReference>
<dbReference type="SUPFAM" id="SSF51735">
    <property type="entry name" value="NAD(P)-binding Rossmann-fold domains"/>
    <property type="match status" value="1"/>
</dbReference>
<dbReference type="PANTHER" id="PTHR24321">
    <property type="entry name" value="DEHYDROGENASES, SHORT CHAIN"/>
    <property type="match status" value="1"/>
</dbReference>
<name>A0A2I2KW77_9ACTN</name>
<dbReference type="NCBIfam" id="NF009467">
    <property type="entry name" value="PRK12826.1-3"/>
    <property type="match status" value="1"/>
</dbReference>
<dbReference type="FunFam" id="3.40.50.720:FF:000084">
    <property type="entry name" value="Short-chain dehydrogenase reductase"/>
    <property type="match status" value="1"/>
</dbReference>
<dbReference type="InterPro" id="IPR020904">
    <property type="entry name" value="Sc_DH/Rdtase_CS"/>
</dbReference>
<comment type="similarity">
    <text evidence="1 4">Belongs to the short-chain dehydrogenases/reductases (SDR) family.</text>
</comment>
<dbReference type="GO" id="GO:0016491">
    <property type="term" value="F:oxidoreductase activity"/>
    <property type="evidence" value="ECO:0007669"/>
    <property type="project" value="UniProtKB-KW"/>
</dbReference>
<sequence>MGRVEGKVAFITGAARGQGRSHAVTLANEGADIIAVDLLQPDAFPWMAYPQAESAQLDETVALVEKTGRRIVARQADVRDRDSLRAALDAGLAEFGHVDIVSANAGISPFGPESWKISPQQWTDVLAVNLTGVWNTTSVCLPPMIEAGRGGSIILTSSGAGTKGVPNLSDYCASKFGVIGLMKSLANEVGRHNIRVNALTPGTVATDMVLNEGLYRLFRPDLENPTKEDAAQMFATMINVLPESWAEPVDISHALLFLASDEARFVTGQVLGIDLGSNIR</sequence>
<dbReference type="PANTHER" id="PTHR24321:SF8">
    <property type="entry name" value="ESTRADIOL 17-BETA-DEHYDROGENASE 8-RELATED"/>
    <property type="match status" value="1"/>
</dbReference>
<evidence type="ECO:0000313" key="6">
    <source>
        <dbReference type="Proteomes" id="UP000234331"/>
    </source>
</evidence>
<dbReference type="NCBIfam" id="TIGR03971">
    <property type="entry name" value="SDR_subfam_1"/>
    <property type="match status" value="1"/>
</dbReference>
<evidence type="ECO:0000256" key="2">
    <source>
        <dbReference type="ARBA" id="ARBA00023002"/>
    </source>
</evidence>
<keyword evidence="6" id="KW-1185">Reference proteome</keyword>
<dbReference type="EMBL" id="FZMO01000323">
    <property type="protein sequence ID" value="SNQ49912.1"/>
    <property type="molecule type" value="Genomic_DNA"/>
</dbReference>
<proteinExistence type="inferred from homology"/>
<dbReference type="InterPro" id="IPR002347">
    <property type="entry name" value="SDR_fam"/>
</dbReference>
<dbReference type="OrthoDB" id="3206777at2"/>
<evidence type="ECO:0000256" key="3">
    <source>
        <dbReference type="ARBA" id="ARBA00023027"/>
    </source>
</evidence>
<evidence type="ECO:0000256" key="4">
    <source>
        <dbReference type="RuleBase" id="RU000363"/>
    </source>
</evidence>
<keyword evidence="2 5" id="KW-0560">Oxidoreductase</keyword>
<evidence type="ECO:0000256" key="1">
    <source>
        <dbReference type="ARBA" id="ARBA00006484"/>
    </source>
</evidence>
<dbReference type="AlphaFoldDB" id="A0A2I2KW77"/>
<reference evidence="5 6" key="1">
    <citation type="submission" date="2017-06" db="EMBL/GenBank/DDBJ databases">
        <authorList>
            <person name="Kim H.J."/>
            <person name="Triplett B.A."/>
        </authorList>
    </citation>
    <scope>NUCLEOTIDE SEQUENCE [LARGE SCALE GENOMIC DNA]</scope>
    <source>
        <strain evidence="5">FRACA_ARgP5</strain>
    </source>
</reference>
<dbReference type="CDD" id="cd05233">
    <property type="entry name" value="SDR_c"/>
    <property type="match status" value="1"/>
</dbReference>
<keyword evidence="3" id="KW-0520">NAD</keyword>
<dbReference type="PRINTS" id="PR00080">
    <property type="entry name" value="SDRFAMILY"/>
</dbReference>
<dbReference type="RefSeq" id="WP_101833296.1">
    <property type="nucleotide sequence ID" value="NZ_FZMO01000323.1"/>
</dbReference>
<dbReference type="InterPro" id="IPR023985">
    <property type="entry name" value="SDR_subfam_1"/>
</dbReference>
<gene>
    <name evidence="5" type="ORF">FRACA_390026</name>
</gene>
<dbReference type="Pfam" id="PF00106">
    <property type="entry name" value="adh_short"/>
    <property type="match status" value="1"/>
</dbReference>
<evidence type="ECO:0000313" key="5">
    <source>
        <dbReference type="EMBL" id="SNQ49912.1"/>
    </source>
</evidence>
<dbReference type="Proteomes" id="UP000234331">
    <property type="component" value="Unassembled WGS sequence"/>
</dbReference>
<organism evidence="5 6">
    <name type="scientific">Frankia canadensis</name>
    <dbReference type="NCBI Taxonomy" id="1836972"/>
    <lineage>
        <taxon>Bacteria</taxon>
        <taxon>Bacillati</taxon>
        <taxon>Actinomycetota</taxon>
        <taxon>Actinomycetes</taxon>
        <taxon>Frankiales</taxon>
        <taxon>Frankiaceae</taxon>
        <taxon>Frankia</taxon>
    </lineage>
</organism>
<protein>
    <submittedName>
        <fullName evidence="5">Putative short-chain type dehydrogenase/reductase MSMEG_6031/MSMEI_5872</fullName>
        <ecNumber evidence="5">1.1.1.-</ecNumber>
    </submittedName>
</protein>
<accession>A0A2I2KW77</accession>
<dbReference type="EC" id="1.1.1.-" evidence="5"/>
<dbReference type="Gene3D" id="3.40.50.720">
    <property type="entry name" value="NAD(P)-binding Rossmann-like Domain"/>
    <property type="match status" value="1"/>
</dbReference>
<dbReference type="PRINTS" id="PR00081">
    <property type="entry name" value="GDHRDH"/>
</dbReference>